<protein>
    <recommendedName>
        <fullName evidence="3">C1q domain-containing protein</fullName>
    </recommendedName>
</protein>
<proteinExistence type="predicted"/>
<sequence>MSVRKRCVINDCAKNCGWKIVESDPECVRNHKHHESPHTHHNDDHDHCHEVFDPCNRNNSRNFQRTLISVINPTNSVLEIPIEFTNAFTTRAVNIQQVIGNTVNISGWSDTLPDILDAFDNTTGIYTAPENGDYEFNLILNFKTSVPLTVNDAGTNVPIVEIYDVASGSTLAGGSILLPTSNIQITIPPIASGELPIEIEATNVLGSGQVVLTAIIPLVAGQQVRVRANSNGMVYNPIQEIIEPAFIDFNPNNSASRLTIQKVRNTPIIRYILN</sequence>
<dbReference type="SUPFAM" id="SSF49842">
    <property type="entry name" value="TNF-like"/>
    <property type="match status" value="1"/>
</dbReference>
<accession>A0A167RLQ9</accession>
<dbReference type="Gene3D" id="2.60.120.40">
    <property type="match status" value="1"/>
</dbReference>
<dbReference type="RefSeq" id="YP_010776594.1">
    <property type="nucleotide sequence ID" value="NC_075034.1"/>
</dbReference>
<dbReference type="KEGG" id="vg:80513205"/>
<keyword evidence="2" id="KW-1185">Reference proteome</keyword>
<name>A0A167RLQ9_9VIRU</name>
<dbReference type="GeneID" id="80513205"/>
<reference evidence="1 2" key="1">
    <citation type="journal article" date="2016" name="Genome Announc.">
        <title>Complete Genome Sequence of a New Megavirus Family Member Isolated from an Inland Water Lake for the First Time in India.</title>
        <authorList>
            <person name="Chatterjee A."/>
            <person name="Ali F."/>
            <person name="Bange D."/>
            <person name="Kondabagil K."/>
        </authorList>
    </citation>
    <scope>NUCLEOTIDE SEQUENCE [LARGE SCALE GENOMIC DNA]</scope>
    <source>
        <strain evidence="1">1</strain>
    </source>
</reference>
<dbReference type="InterPro" id="IPR008983">
    <property type="entry name" value="Tumour_necrosis_fac-like_dom"/>
</dbReference>
<organism evidence="1 2">
    <name type="scientific">Powai lake megavirus</name>
    <dbReference type="NCBI Taxonomy" id="1842663"/>
    <lineage>
        <taxon>Viruses</taxon>
        <taxon>Varidnaviria</taxon>
        <taxon>Bamfordvirae</taxon>
        <taxon>Nucleocytoviricota</taxon>
        <taxon>Megaviricetes</taxon>
        <taxon>Imitervirales</taxon>
        <taxon>Mimiviridae</taxon>
        <taxon>Megamimivirinae</taxon>
        <taxon>Megavirus</taxon>
        <taxon>Megavirus powaiense</taxon>
    </lineage>
</organism>
<evidence type="ECO:0000313" key="1">
    <source>
        <dbReference type="EMBL" id="ANB50843.1"/>
    </source>
</evidence>
<dbReference type="Proteomes" id="UP000241365">
    <property type="component" value="Segment"/>
</dbReference>
<evidence type="ECO:0008006" key="3">
    <source>
        <dbReference type="Google" id="ProtNLM"/>
    </source>
</evidence>
<evidence type="ECO:0000313" key="2">
    <source>
        <dbReference type="Proteomes" id="UP000241365"/>
    </source>
</evidence>
<dbReference type="EMBL" id="KU877344">
    <property type="protein sequence ID" value="ANB50843.1"/>
    <property type="molecule type" value="Genomic_DNA"/>
</dbReference>